<evidence type="ECO:0000313" key="3">
    <source>
        <dbReference type="Proteomes" id="UP000016923"/>
    </source>
</evidence>
<proteinExistence type="predicted"/>
<keyword evidence="3" id="KW-1185">Reference proteome</keyword>
<name>S3BUK0_OPHP1</name>
<protein>
    <submittedName>
        <fullName evidence="2">Uncharacterized protein</fullName>
    </submittedName>
</protein>
<dbReference type="VEuPathDB" id="FungiDB:F503_04672"/>
<gene>
    <name evidence="2" type="ORF">F503_04672</name>
</gene>
<organism evidence="2 3">
    <name type="scientific">Ophiostoma piceae (strain UAMH 11346)</name>
    <name type="common">Sap stain fungus</name>
    <dbReference type="NCBI Taxonomy" id="1262450"/>
    <lineage>
        <taxon>Eukaryota</taxon>
        <taxon>Fungi</taxon>
        <taxon>Dikarya</taxon>
        <taxon>Ascomycota</taxon>
        <taxon>Pezizomycotina</taxon>
        <taxon>Sordariomycetes</taxon>
        <taxon>Sordariomycetidae</taxon>
        <taxon>Ophiostomatales</taxon>
        <taxon>Ophiostomataceae</taxon>
        <taxon>Ophiostoma</taxon>
    </lineage>
</organism>
<dbReference type="AlphaFoldDB" id="S3BUK0"/>
<evidence type="ECO:0000313" key="2">
    <source>
        <dbReference type="EMBL" id="EPE04157.1"/>
    </source>
</evidence>
<dbReference type="HOGENOM" id="CLU_420387_0_0_1"/>
<feature type="compositionally biased region" description="Acidic residues" evidence="1">
    <location>
        <begin position="543"/>
        <end position="579"/>
    </location>
</feature>
<evidence type="ECO:0000256" key="1">
    <source>
        <dbReference type="SAM" id="MobiDB-lite"/>
    </source>
</evidence>
<sequence length="652" mass="72164">MLIVSKYAAPYNAWVPQMLSNFESLKPLHRSMVIHYGAFSTTIHSDPLNLSNCFVEAPDNYHRLSGIFDHSATDSLFDALGRFDDFHTVSHIYHIDLDNNFVRVNNTYTEDLDEFVLDAINLTLPVTDVRLEGTLPEYTVQFPLQHENRITHYYTTPTTSFSSPDKLITAAMSASYIIKHHMTNRNHLSSVCPASSQRLIRSLLSLADPERVLLDVRADGFIDPDFSTGIPASSPSTSGLPDSVFLLENGIACLWVTAVTEDNVSHIVDHLLARGAADPVSHFSTFQLFLVISSVHLVVGEIDNTDSTVHRSEILPLLPTTDKLCFCTYPDSSCLHLEDAVSSGLSHSTIVNDFPGMAALVNFLDAGSCRHRAAYTTSACPTTRLPLEIVDMMIANMDRRTRRSFELATPGFYKRGAVPVNHVSGDIEAPAHLLYATRIDANMTVPAALISHRNSTISGTTQFSLIECMPMVKFGLSGERSWWPKFLSASVVMICHRQGPGNDYNVYFSSSLKHACAAVNLVVRRMEEEEAARLLAEAAAAAADEEEEEEEGYNQDGDDDDDDDEDDEDDEDEEDEDTQETGTTDEAGQFSTPSNVDSEMDDVAEEPDEPVEPAAAPTGTKRSRDDEDDEDEDDEDSEMEQAPAKRLRTDEN</sequence>
<dbReference type="EMBL" id="KE148162">
    <property type="protein sequence ID" value="EPE04157.1"/>
    <property type="molecule type" value="Genomic_DNA"/>
</dbReference>
<feature type="compositionally biased region" description="Acidic residues" evidence="1">
    <location>
        <begin position="626"/>
        <end position="639"/>
    </location>
</feature>
<dbReference type="Proteomes" id="UP000016923">
    <property type="component" value="Unassembled WGS sequence"/>
</dbReference>
<accession>S3BUK0</accession>
<reference evidence="2 3" key="1">
    <citation type="journal article" date="2013" name="BMC Genomics">
        <title>The genome and transcriptome of the pine saprophyte Ophiostoma piceae, and a comparison with the bark beetle-associated pine pathogen Grosmannia clavigera.</title>
        <authorList>
            <person name="Haridas S."/>
            <person name="Wang Y."/>
            <person name="Lim L."/>
            <person name="Massoumi Alamouti S."/>
            <person name="Jackman S."/>
            <person name="Docking R."/>
            <person name="Robertson G."/>
            <person name="Birol I."/>
            <person name="Bohlmann J."/>
            <person name="Breuil C."/>
        </authorList>
    </citation>
    <scope>NUCLEOTIDE SEQUENCE [LARGE SCALE GENOMIC DNA]</scope>
    <source>
        <strain evidence="2 3">UAMH 11346</strain>
    </source>
</reference>
<feature type="compositionally biased region" description="Acidic residues" evidence="1">
    <location>
        <begin position="598"/>
        <end position="611"/>
    </location>
</feature>
<feature type="region of interest" description="Disordered" evidence="1">
    <location>
        <begin position="537"/>
        <end position="652"/>
    </location>
</feature>
<dbReference type="STRING" id="1262450.S3BUK0"/>